<dbReference type="AlphaFoldDB" id="A0A9X2EQ48"/>
<organism evidence="4 5">
    <name type="scientific">Microbulbifer okhotskensis</name>
    <dbReference type="NCBI Taxonomy" id="2926617"/>
    <lineage>
        <taxon>Bacteria</taxon>
        <taxon>Pseudomonadati</taxon>
        <taxon>Pseudomonadota</taxon>
        <taxon>Gammaproteobacteria</taxon>
        <taxon>Cellvibrionales</taxon>
        <taxon>Microbulbiferaceae</taxon>
        <taxon>Microbulbifer</taxon>
    </lineage>
</organism>
<keyword evidence="5" id="KW-1185">Reference proteome</keyword>
<keyword evidence="3" id="KW-0812">Transmembrane</keyword>
<dbReference type="Gene3D" id="1.10.287.110">
    <property type="entry name" value="DnaJ domain"/>
    <property type="match status" value="1"/>
</dbReference>
<evidence type="ECO:0000256" key="3">
    <source>
        <dbReference type="SAM" id="Phobius"/>
    </source>
</evidence>
<dbReference type="InterPro" id="IPR036869">
    <property type="entry name" value="J_dom_sf"/>
</dbReference>
<feature type="region of interest" description="Disordered" evidence="2">
    <location>
        <begin position="59"/>
        <end position="93"/>
    </location>
</feature>
<feature type="region of interest" description="Disordered" evidence="2">
    <location>
        <begin position="114"/>
        <end position="142"/>
    </location>
</feature>
<feature type="compositionally biased region" description="Polar residues" evidence="2">
    <location>
        <begin position="61"/>
        <end position="78"/>
    </location>
</feature>
<evidence type="ECO:0000313" key="5">
    <source>
        <dbReference type="Proteomes" id="UP001139028"/>
    </source>
</evidence>
<gene>
    <name evidence="4" type="ORF">MO867_18450</name>
</gene>
<keyword evidence="3" id="KW-0472">Membrane</keyword>
<dbReference type="EMBL" id="JALBWM010000122">
    <property type="protein sequence ID" value="MCO1336317.1"/>
    <property type="molecule type" value="Genomic_DNA"/>
</dbReference>
<keyword evidence="3" id="KW-1133">Transmembrane helix</keyword>
<sequence length="368" mass="41338">MDPWAILELTPVSDTRAIKRAYAKKLKLTRPDEKPEEFQVLHAAYKNALKLAEQIQEEVESTNVHSEVSDVATSQGLQPDTEATAGGRPPDEDEALAIQAGSATAEEVIVSAHTRVAPSDDGSESVPGAPEGGQKPEDDASAIQPQAESLHLAEPDIVEAQPQIFEESERDQRIEEYQRVLKQVDENLNNKLEMSVEKNWHFLSRSPYMLDEEYNWNLGLSIFERFALFNQQATEGDEKGKFRAQVTVNIVQYCDQLFDWRGNAPYLYQALDNSLCDSLFAALEAHESIADPLQGLRGGRKIVRVREQAQQETYDQYYFGHLLARGIAVVLDFLLIYVVIGLPSSIVLIAAFDKPENTSYNRIWCLRV</sequence>
<keyword evidence="1" id="KW-0143">Chaperone</keyword>
<dbReference type="Proteomes" id="UP001139028">
    <property type="component" value="Unassembled WGS sequence"/>
</dbReference>
<name>A0A9X2EQ48_9GAMM</name>
<evidence type="ECO:0000256" key="1">
    <source>
        <dbReference type="ARBA" id="ARBA00023186"/>
    </source>
</evidence>
<dbReference type="RefSeq" id="WP_252471899.1">
    <property type="nucleotide sequence ID" value="NZ_JALBWM010000122.1"/>
</dbReference>
<feature type="transmembrane region" description="Helical" evidence="3">
    <location>
        <begin position="327"/>
        <end position="352"/>
    </location>
</feature>
<evidence type="ECO:0000256" key="2">
    <source>
        <dbReference type="SAM" id="MobiDB-lite"/>
    </source>
</evidence>
<dbReference type="InterPro" id="IPR001623">
    <property type="entry name" value="DnaJ_domain"/>
</dbReference>
<dbReference type="CDD" id="cd06257">
    <property type="entry name" value="DnaJ"/>
    <property type="match status" value="1"/>
</dbReference>
<protein>
    <submittedName>
        <fullName evidence="4">J domain-containing protein</fullName>
    </submittedName>
</protein>
<comment type="caution">
    <text evidence="4">The sequence shown here is derived from an EMBL/GenBank/DDBJ whole genome shotgun (WGS) entry which is preliminary data.</text>
</comment>
<evidence type="ECO:0000313" key="4">
    <source>
        <dbReference type="EMBL" id="MCO1336317.1"/>
    </source>
</evidence>
<accession>A0A9X2EQ48</accession>
<reference evidence="4" key="1">
    <citation type="journal article" date="2022" name="Arch. Microbiol.">
        <title>Microbulbifer okhotskensis sp. nov., isolated from a deep bottom sediment of the Okhotsk Sea.</title>
        <authorList>
            <person name="Romanenko L."/>
            <person name="Kurilenko V."/>
            <person name="Otstavnykh N."/>
            <person name="Velansky P."/>
            <person name="Isaeva M."/>
            <person name="Mikhailov V."/>
        </authorList>
    </citation>
    <scope>NUCLEOTIDE SEQUENCE</scope>
    <source>
        <strain evidence="4">OS29</strain>
    </source>
</reference>
<proteinExistence type="predicted"/>
<dbReference type="SUPFAM" id="SSF46565">
    <property type="entry name" value="Chaperone J-domain"/>
    <property type="match status" value="1"/>
</dbReference>